<keyword evidence="3" id="KW-1185">Reference proteome</keyword>
<proteinExistence type="predicted"/>
<feature type="region of interest" description="Disordered" evidence="1">
    <location>
        <begin position="66"/>
        <end position="97"/>
    </location>
</feature>
<reference evidence="2 3" key="1">
    <citation type="submission" date="2021-06" db="EMBL/GenBank/DDBJ databases">
        <authorList>
            <person name="Palmer J.M."/>
        </authorList>
    </citation>
    <scope>NUCLEOTIDE SEQUENCE [LARGE SCALE GENOMIC DNA]</scope>
    <source>
        <strain evidence="2 3">GA_2019</strain>
        <tissue evidence="2">Muscle</tissue>
    </source>
</reference>
<gene>
    <name evidence="2" type="ORF">GOODEAATRI_032679</name>
</gene>
<evidence type="ECO:0000313" key="2">
    <source>
        <dbReference type="EMBL" id="MEQ2176875.1"/>
    </source>
</evidence>
<dbReference type="EMBL" id="JAHRIO010056227">
    <property type="protein sequence ID" value="MEQ2176875.1"/>
    <property type="molecule type" value="Genomic_DNA"/>
</dbReference>
<feature type="non-terminal residue" evidence="2">
    <location>
        <position position="1"/>
    </location>
</feature>
<organism evidence="2 3">
    <name type="scientific">Goodea atripinnis</name>
    <dbReference type="NCBI Taxonomy" id="208336"/>
    <lineage>
        <taxon>Eukaryota</taxon>
        <taxon>Metazoa</taxon>
        <taxon>Chordata</taxon>
        <taxon>Craniata</taxon>
        <taxon>Vertebrata</taxon>
        <taxon>Euteleostomi</taxon>
        <taxon>Actinopterygii</taxon>
        <taxon>Neopterygii</taxon>
        <taxon>Teleostei</taxon>
        <taxon>Neoteleostei</taxon>
        <taxon>Acanthomorphata</taxon>
        <taxon>Ovalentaria</taxon>
        <taxon>Atherinomorphae</taxon>
        <taxon>Cyprinodontiformes</taxon>
        <taxon>Goodeidae</taxon>
        <taxon>Goodea</taxon>
    </lineage>
</organism>
<dbReference type="Proteomes" id="UP001476798">
    <property type="component" value="Unassembled WGS sequence"/>
</dbReference>
<feature type="non-terminal residue" evidence="2">
    <location>
        <position position="128"/>
    </location>
</feature>
<sequence>GGVSSLLHQDYTPGYPWLPFFFLFKWQSETRRSLFCRESPYRSCLQPNRSEYTFWGNLAPVHLPVHYPTSHAQRHPDSKRTKREQKINSVSPPRSLAGLCHCGKTYLSQANSPSLQHEDPDSNADPAR</sequence>
<evidence type="ECO:0000256" key="1">
    <source>
        <dbReference type="SAM" id="MobiDB-lite"/>
    </source>
</evidence>
<comment type="caution">
    <text evidence="2">The sequence shown here is derived from an EMBL/GenBank/DDBJ whole genome shotgun (WGS) entry which is preliminary data.</text>
</comment>
<protein>
    <submittedName>
        <fullName evidence="2">Uncharacterized protein</fullName>
    </submittedName>
</protein>
<evidence type="ECO:0000313" key="3">
    <source>
        <dbReference type="Proteomes" id="UP001476798"/>
    </source>
</evidence>
<name>A0ABV0NZT1_9TELE</name>
<accession>A0ABV0NZT1</accession>